<keyword evidence="8 9" id="KW-0472">Membrane</keyword>
<comment type="subcellular location">
    <subcellularLocation>
        <location evidence="9">Cell membrane</location>
        <topology evidence="9">Multi-pass membrane protein</topology>
    </subcellularLocation>
</comment>
<dbReference type="EMBL" id="FUZT01000024">
    <property type="protein sequence ID" value="SKC91258.1"/>
    <property type="molecule type" value="Genomic_DNA"/>
</dbReference>
<keyword evidence="7 9" id="KW-1133">Transmembrane helix</keyword>
<dbReference type="NCBIfam" id="TIGR00077">
    <property type="entry name" value="lspA"/>
    <property type="match status" value="1"/>
</dbReference>
<feature type="transmembrane region" description="Helical" evidence="9">
    <location>
        <begin position="83"/>
        <end position="103"/>
    </location>
</feature>
<comment type="similarity">
    <text evidence="1 9 11">Belongs to the peptidase A8 family.</text>
</comment>
<evidence type="ECO:0000313" key="13">
    <source>
        <dbReference type="Proteomes" id="UP000190285"/>
    </source>
</evidence>
<evidence type="ECO:0000256" key="7">
    <source>
        <dbReference type="ARBA" id="ARBA00022989"/>
    </source>
</evidence>
<evidence type="ECO:0000256" key="9">
    <source>
        <dbReference type="HAMAP-Rule" id="MF_00161"/>
    </source>
</evidence>
<keyword evidence="4 9" id="KW-0812">Transmembrane</keyword>
<feature type="transmembrane region" description="Helical" evidence="9">
    <location>
        <begin position="58"/>
        <end position="76"/>
    </location>
</feature>
<organism evidence="12 13">
    <name type="scientific">Maledivibacter halophilus</name>
    <dbReference type="NCBI Taxonomy" id="36842"/>
    <lineage>
        <taxon>Bacteria</taxon>
        <taxon>Bacillati</taxon>
        <taxon>Bacillota</taxon>
        <taxon>Clostridia</taxon>
        <taxon>Peptostreptococcales</taxon>
        <taxon>Caminicellaceae</taxon>
        <taxon>Maledivibacter</taxon>
    </lineage>
</organism>
<dbReference type="PRINTS" id="PR00781">
    <property type="entry name" value="LIPOSIGPTASE"/>
</dbReference>
<keyword evidence="3 9" id="KW-0645">Protease</keyword>
<dbReference type="HAMAP" id="MF_00161">
    <property type="entry name" value="LspA"/>
    <property type="match status" value="1"/>
</dbReference>
<dbReference type="PANTHER" id="PTHR33695">
    <property type="entry name" value="LIPOPROTEIN SIGNAL PEPTIDASE"/>
    <property type="match status" value="1"/>
</dbReference>
<comment type="caution">
    <text evidence="9">Lacks conserved residue(s) required for the propagation of feature annotation.</text>
</comment>
<dbReference type="GO" id="GO:0006508">
    <property type="term" value="P:proteolysis"/>
    <property type="evidence" value="ECO:0007669"/>
    <property type="project" value="UniProtKB-KW"/>
</dbReference>
<sequence length="150" mass="17377">MIYFVIIILIILLDQWTKYLAIIHLKAIDTYPLIQDVFHLTYRKNTGAAFSILRDKQMLLKIVTLIVVIALVVYLFRIINRRNLLLVKLPLAFIIGGAIGNLIDRIRLEYVIDFFDFTLINFAVFNVADMFIVIGSILFGYAVIFKHVEI</sequence>
<dbReference type="UniPathway" id="UPA00665"/>
<evidence type="ECO:0000256" key="1">
    <source>
        <dbReference type="ARBA" id="ARBA00006139"/>
    </source>
</evidence>
<evidence type="ECO:0000256" key="8">
    <source>
        <dbReference type="ARBA" id="ARBA00023136"/>
    </source>
</evidence>
<dbReference type="Proteomes" id="UP000190285">
    <property type="component" value="Unassembled WGS sequence"/>
</dbReference>
<proteinExistence type="inferred from homology"/>
<accession>A0A1T5MTN5</accession>
<evidence type="ECO:0000256" key="2">
    <source>
        <dbReference type="ARBA" id="ARBA00022475"/>
    </source>
</evidence>
<dbReference type="EC" id="3.4.23.36" evidence="9"/>
<dbReference type="Pfam" id="PF01252">
    <property type="entry name" value="Peptidase_A8"/>
    <property type="match status" value="1"/>
</dbReference>
<dbReference type="OrthoDB" id="9810259at2"/>
<name>A0A1T5MTN5_9FIRM</name>
<keyword evidence="6 9" id="KW-0378">Hydrolase</keyword>
<evidence type="ECO:0000313" key="12">
    <source>
        <dbReference type="EMBL" id="SKC91258.1"/>
    </source>
</evidence>
<feature type="active site" evidence="9">
    <location>
        <position position="129"/>
    </location>
</feature>
<dbReference type="PANTHER" id="PTHR33695:SF1">
    <property type="entry name" value="LIPOPROTEIN SIGNAL PEPTIDASE"/>
    <property type="match status" value="1"/>
</dbReference>
<dbReference type="STRING" id="36842.SAMN02194393_05296"/>
<gene>
    <name evidence="9" type="primary">lspA</name>
    <name evidence="12" type="ORF">SAMN02194393_05296</name>
</gene>
<evidence type="ECO:0000256" key="10">
    <source>
        <dbReference type="RuleBase" id="RU000594"/>
    </source>
</evidence>
<evidence type="ECO:0000256" key="5">
    <source>
        <dbReference type="ARBA" id="ARBA00022750"/>
    </source>
</evidence>
<dbReference type="RefSeq" id="WP_079495877.1">
    <property type="nucleotide sequence ID" value="NZ_FUZT01000024.1"/>
</dbReference>
<dbReference type="GO" id="GO:0004190">
    <property type="term" value="F:aspartic-type endopeptidase activity"/>
    <property type="evidence" value="ECO:0007669"/>
    <property type="project" value="UniProtKB-UniRule"/>
</dbReference>
<comment type="function">
    <text evidence="9 10">This protein specifically catalyzes the removal of signal peptides from prolipoproteins.</text>
</comment>
<evidence type="ECO:0000256" key="6">
    <source>
        <dbReference type="ARBA" id="ARBA00022801"/>
    </source>
</evidence>
<reference evidence="12 13" key="1">
    <citation type="submission" date="2017-02" db="EMBL/GenBank/DDBJ databases">
        <authorList>
            <person name="Peterson S.W."/>
        </authorList>
    </citation>
    <scope>NUCLEOTIDE SEQUENCE [LARGE SCALE GENOMIC DNA]</scope>
    <source>
        <strain evidence="12 13">M1</strain>
    </source>
</reference>
<keyword evidence="5 9" id="KW-0064">Aspartyl protease</keyword>
<comment type="catalytic activity">
    <reaction evidence="9 10">
        <text>Release of signal peptides from bacterial membrane prolipoproteins. Hydrolyzes -Xaa-Yaa-Zaa-|-(S,diacylglyceryl)Cys-, in which Xaa is hydrophobic (preferably Leu), and Yaa (Ala or Ser) and Zaa (Gly or Ala) have small, neutral side chains.</text>
        <dbReference type="EC" id="3.4.23.36"/>
    </reaction>
</comment>
<dbReference type="GO" id="GO:0005886">
    <property type="term" value="C:plasma membrane"/>
    <property type="evidence" value="ECO:0007669"/>
    <property type="project" value="UniProtKB-SubCell"/>
</dbReference>
<evidence type="ECO:0000256" key="4">
    <source>
        <dbReference type="ARBA" id="ARBA00022692"/>
    </source>
</evidence>
<comment type="pathway">
    <text evidence="9">Protein modification; lipoprotein biosynthesis (signal peptide cleavage).</text>
</comment>
<dbReference type="AlphaFoldDB" id="A0A1T5MTN5"/>
<dbReference type="InterPro" id="IPR001872">
    <property type="entry name" value="Peptidase_A8"/>
</dbReference>
<evidence type="ECO:0000256" key="11">
    <source>
        <dbReference type="RuleBase" id="RU004181"/>
    </source>
</evidence>
<keyword evidence="13" id="KW-1185">Reference proteome</keyword>
<dbReference type="PROSITE" id="PS00855">
    <property type="entry name" value="SPASE_II"/>
    <property type="match status" value="1"/>
</dbReference>
<evidence type="ECO:0000256" key="3">
    <source>
        <dbReference type="ARBA" id="ARBA00022670"/>
    </source>
</evidence>
<feature type="transmembrane region" description="Helical" evidence="9">
    <location>
        <begin position="123"/>
        <end position="144"/>
    </location>
</feature>
<feature type="active site" evidence="9">
    <location>
        <position position="113"/>
    </location>
</feature>
<protein>
    <recommendedName>
        <fullName evidence="9">Lipoprotein signal peptidase</fullName>
        <ecNumber evidence="9">3.4.23.36</ecNumber>
    </recommendedName>
    <alternativeName>
        <fullName evidence="9">Prolipoprotein signal peptidase</fullName>
    </alternativeName>
    <alternativeName>
        <fullName evidence="9">Signal peptidase II</fullName>
        <shortName evidence="9">SPase II</shortName>
    </alternativeName>
</protein>
<keyword evidence="2 9" id="KW-1003">Cell membrane</keyword>